<evidence type="ECO:0000313" key="1">
    <source>
        <dbReference type="EMBL" id="KAF2474539.1"/>
    </source>
</evidence>
<sequence>MSDALPTIILIHGAWHTPANYQNFSDSLTAAGFSVYCPHLPSCNNTSPPPASFSEDVVAVRAVVQERVTAGECVLMVMHSYGGMVGTDAVTDNLLRSTRAAIGQPGGVIHLLYQCAYILQPGTSIIDISKASGLFHLWPQFVNNFDDGSSFPVNPAALFLGDAEPADIEAALPHLVRSPLSAFSALSEGDCWKKLPVTYVHTSKDGSVPRPYQDIMIERAEKDGVVIKKEDYDTCHSVFVTKKKEMVDLALKAAKDERNAQ</sequence>
<dbReference type="EMBL" id="MU003497">
    <property type="protein sequence ID" value="KAF2474539.1"/>
    <property type="molecule type" value="Genomic_DNA"/>
</dbReference>
<gene>
    <name evidence="1" type="ORF">BDR25DRAFT_322770</name>
</gene>
<evidence type="ECO:0000313" key="2">
    <source>
        <dbReference type="Proteomes" id="UP000799755"/>
    </source>
</evidence>
<comment type="caution">
    <text evidence="1">The sequence shown here is derived from an EMBL/GenBank/DDBJ whole genome shotgun (WGS) entry which is preliminary data.</text>
</comment>
<name>A0ACB6R5K3_9PLEO</name>
<organism evidence="1 2">
    <name type="scientific">Lindgomyces ingoldianus</name>
    <dbReference type="NCBI Taxonomy" id="673940"/>
    <lineage>
        <taxon>Eukaryota</taxon>
        <taxon>Fungi</taxon>
        <taxon>Dikarya</taxon>
        <taxon>Ascomycota</taxon>
        <taxon>Pezizomycotina</taxon>
        <taxon>Dothideomycetes</taxon>
        <taxon>Pleosporomycetidae</taxon>
        <taxon>Pleosporales</taxon>
        <taxon>Lindgomycetaceae</taxon>
        <taxon>Lindgomyces</taxon>
    </lineage>
</organism>
<proteinExistence type="predicted"/>
<accession>A0ACB6R5K3</accession>
<reference evidence="1" key="1">
    <citation type="journal article" date="2020" name="Stud. Mycol.">
        <title>101 Dothideomycetes genomes: a test case for predicting lifestyles and emergence of pathogens.</title>
        <authorList>
            <person name="Haridas S."/>
            <person name="Albert R."/>
            <person name="Binder M."/>
            <person name="Bloem J."/>
            <person name="Labutti K."/>
            <person name="Salamov A."/>
            <person name="Andreopoulos B."/>
            <person name="Baker S."/>
            <person name="Barry K."/>
            <person name="Bills G."/>
            <person name="Bluhm B."/>
            <person name="Cannon C."/>
            <person name="Castanera R."/>
            <person name="Culley D."/>
            <person name="Daum C."/>
            <person name="Ezra D."/>
            <person name="Gonzalez J."/>
            <person name="Henrissat B."/>
            <person name="Kuo A."/>
            <person name="Liang C."/>
            <person name="Lipzen A."/>
            <person name="Lutzoni F."/>
            <person name="Magnuson J."/>
            <person name="Mondo S."/>
            <person name="Nolan M."/>
            <person name="Ohm R."/>
            <person name="Pangilinan J."/>
            <person name="Park H.-J."/>
            <person name="Ramirez L."/>
            <person name="Alfaro M."/>
            <person name="Sun H."/>
            <person name="Tritt A."/>
            <person name="Yoshinaga Y."/>
            <person name="Zwiers L.-H."/>
            <person name="Turgeon B."/>
            <person name="Goodwin S."/>
            <person name="Spatafora J."/>
            <person name="Crous P."/>
            <person name="Grigoriev I."/>
        </authorList>
    </citation>
    <scope>NUCLEOTIDE SEQUENCE</scope>
    <source>
        <strain evidence="1">ATCC 200398</strain>
    </source>
</reference>
<protein>
    <submittedName>
        <fullName evidence="1">Alpha/beta-hydrolase</fullName>
    </submittedName>
</protein>
<dbReference type="Proteomes" id="UP000799755">
    <property type="component" value="Unassembled WGS sequence"/>
</dbReference>
<keyword evidence="2" id="KW-1185">Reference proteome</keyword>